<organism evidence="1 2">
    <name type="scientific">Citrullus colocynthis</name>
    <name type="common">colocynth</name>
    <dbReference type="NCBI Taxonomy" id="252529"/>
    <lineage>
        <taxon>Eukaryota</taxon>
        <taxon>Viridiplantae</taxon>
        <taxon>Streptophyta</taxon>
        <taxon>Embryophyta</taxon>
        <taxon>Tracheophyta</taxon>
        <taxon>Spermatophyta</taxon>
        <taxon>Magnoliopsida</taxon>
        <taxon>eudicotyledons</taxon>
        <taxon>Gunneridae</taxon>
        <taxon>Pentapetalae</taxon>
        <taxon>rosids</taxon>
        <taxon>fabids</taxon>
        <taxon>Cucurbitales</taxon>
        <taxon>Cucurbitaceae</taxon>
        <taxon>Benincaseae</taxon>
        <taxon>Citrullus</taxon>
    </lineage>
</organism>
<accession>A0ABP0YGL6</accession>
<proteinExistence type="predicted"/>
<name>A0ABP0YGL6_9ROSI</name>
<dbReference type="EMBL" id="OZ021738">
    <property type="protein sequence ID" value="CAK9319639.1"/>
    <property type="molecule type" value="Genomic_DNA"/>
</dbReference>
<dbReference type="Proteomes" id="UP001642487">
    <property type="component" value="Chromosome 4"/>
</dbReference>
<protein>
    <submittedName>
        <fullName evidence="1">Uncharacterized protein</fullName>
    </submittedName>
</protein>
<gene>
    <name evidence="1" type="ORF">CITCOLO1_LOCUS11653</name>
</gene>
<keyword evidence="2" id="KW-1185">Reference proteome</keyword>
<evidence type="ECO:0000313" key="1">
    <source>
        <dbReference type="EMBL" id="CAK9319639.1"/>
    </source>
</evidence>
<sequence length="164" mass="18586">MADPKGCTRSWSPHRVAMLDNKKWDGVDNASDHLSNTEANDESWLMSSLSQQLDDVQLRRNSTPYFDDVPRLPALQHWTSKAERETNNLQPTSEAVVKTPSSKSVYNLGIFQLNSNNLIESLILRRREVAIAVPRGPFCRESKFLLRSQSFDSIPWKPLGSTLS</sequence>
<reference evidence="1 2" key="1">
    <citation type="submission" date="2024-03" db="EMBL/GenBank/DDBJ databases">
        <authorList>
            <person name="Gkanogiannis A."/>
            <person name="Becerra Lopez-Lavalle L."/>
        </authorList>
    </citation>
    <scope>NUCLEOTIDE SEQUENCE [LARGE SCALE GENOMIC DNA]</scope>
</reference>
<evidence type="ECO:0000313" key="2">
    <source>
        <dbReference type="Proteomes" id="UP001642487"/>
    </source>
</evidence>